<gene>
    <name evidence="2" type="ORF">BLNAU_11621</name>
</gene>
<sequence length="161" mass="17653">MSEYQAILQSEFKTNFNGNIILAGDIKKLLLRLSVPSTDGQCKALLSKIAGPERKLSEERFIKEISNFIVQSRAQGYPPPPQPPYGTVDPKTGAPIDPSRQGLPAQSAYYPPPPQQYIPSEPQNQGSYPQSSTTQQTYSIPLQAFQTPETATMPSGISLKE</sequence>
<proteinExistence type="predicted"/>
<evidence type="ECO:0000256" key="1">
    <source>
        <dbReference type="SAM" id="MobiDB-lite"/>
    </source>
</evidence>
<organism evidence="2 3">
    <name type="scientific">Blattamonas nauphoetae</name>
    <dbReference type="NCBI Taxonomy" id="2049346"/>
    <lineage>
        <taxon>Eukaryota</taxon>
        <taxon>Metamonada</taxon>
        <taxon>Preaxostyla</taxon>
        <taxon>Oxymonadida</taxon>
        <taxon>Blattamonas</taxon>
    </lineage>
</organism>
<name>A0ABQ9XSA5_9EUKA</name>
<feature type="compositionally biased region" description="Polar residues" evidence="1">
    <location>
        <begin position="124"/>
        <end position="155"/>
    </location>
</feature>
<accession>A0ABQ9XSA5</accession>
<evidence type="ECO:0000313" key="2">
    <source>
        <dbReference type="EMBL" id="KAK2953486.1"/>
    </source>
</evidence>
<reference evidence="2 3" key="1">
    <citation type="journal article" date="2022" name="bioRxiv">
        <title>Genomics of Preaxostyla Flagellates Illuminates Evolutionary Transitions and the Path Towards Mitochondrial Loss.</title>
        <authorList>
            <person name="Novak L.V.F."/>
            <person name="Treitli S.C."/>
            <person name="Pyrih J."/>
            <person name="Halakuc P."/>
            <person name="Pipaliya S.V."/>
            <person name="Vacek V."/>
            <person name="Brzon O."/>
            <person name="Soukal P."/>
            <person name="Eme L."/>
            <person name="Dacks J.B."/>
            <person name="Karnkowska A."/>
            <person name="Elias M."/>
            <person name="Hampl V."/>
        </authorList>
    </citation>
    <scope>NUCLEOTIDE SEQUENCE [LARGE SCALE GENOMIC DNA]</scope>
    <source>
        <strain evidence="2">NAU3</strain>
        <tissue evidence="2">Gut</tissue>
    </source>
</reference>
<evidence type="ECO:0000313" key="3">
    <source>
        <dbReference type="Proteomes" id="UP001281761"/>
    </source>
</evidence>
<dbReference type="Proteomes" id="UP001281761">
    <property type="component" value="Unassembled WGS sequence"/>
</dbReference>
<comment type="caution">
    <text evidence="2">The sequence shown here is derived from an EMBL/GenBank/DDBJ whole genome shotgun (WGS) entry which is preliminary data.</text>
</comment>
<protein>
    <submittedName>
        <fullName evidence="2">Uncharacterized protein</fullName>
    </submittedName>
</protein>
<keyword evidence="3" id="KW-1185">Reference proteome</keyword>
<dbReference type="EMBL" id="JARBJD010000091">
    <property type="protein sequence ID" value="KAK2953486.1"/>
    <property type="molecule type" value="Genomic_DNA"/>
</dbReference>
<feature type="region of interest" description="Disordered" evidence="1">
    <location>
        <begin position="72"/>
        <end position="161"/>
    </location>
</feature>